<reference evidence="4 5" key="1">
    <citation type="submission" date="2019-02" db="EMBL/GenBank/DDBJ databases">
        <title>Deep-cultivation of Planctomycetes and their phenomic and genomic characterization uncovers novel biology.</title>
        <authorList>
            <person name="Wiegand S."/>
            <person name="Jogler M."/>
            <person name="Boedeker C."/>
            <person name="Pinto D."/>
            <person name="Vollmers J."/>
            <person name="Rivas-Marin E."/>
            <person name="Kohn T."/>
            <person name="Peeters S.H."/>
            <person name="Heuer A."/>
            <person name="Rast P."/>
            <person name="Oberbeckmann S."/>
            <person name="Bunk B."/>
            <person name="Jeske O."/>
            <person name="Meyerdierks A."/>
            <person name="Storesund J.E."/>
            <person name="Kallscheuer N."/>
            <person name="Luecker S."/>
            <person name="Lage O.M."/>
            <person name="Pohl T."/>
            <person name="Merkel B.J."/>
            <person name="Hornburger P."/>
            <person name="Mueller R.-W."/>
            <person name="Bruemmer F."/>
            <person name="Labrenz M."/>
            <person name="Spormann A.M."/>
            <person name="Op den Camp H."/>
            <person name="Overmann J."/>
            <person name="Amann R."/>
            <person name="Jetten M.S.M."/>
            <person name="Mascher T."/>
            <person name="Medema M.H."/>
            <person name="Devos D.P."/>
            <person name="Kaster A.-K."/>
            <person name="Ovreas L."/>
            <person name="Rohde M."/>
            <person name="Galperin M.Y."/>
            <person name="Jogler C."/>
        </authorList>
    </citation>
    <scope>NUCLEOTIDE SEQUENCE [LARGE SCALE GENOMIC DNA]</scope>
    <source>
        <strain evidence="4 5">Pla110</strain>
    </source>
</reference>
<dbReference type="PANTHER" id="PTHR30004">
    <property type="entry name" value="4-HYDROXYTHREONINE-4-PHOSPHATE DEHYDROGENASE"/>
    <property type="match status" value="1"/>
</dbReference>
<dbReference type="KEGG" id="plon:Pla110_29590"/>
<protein>
    <submittedName>
        <fullName evidence="4">4-hydroxythreonine-4-phosphate dehydrogenase</fullName>
        <ecNumber evidence="4">1.1.1.262</ecNumber>
    </submittedName>
</protein>
<dbReference type="EMBL" id="CP036281">
    <property type="protein sequence ID" value="QDU81220.1"/>
    <property type="molecule type" value="Genomic_DNA"/>
</dbReference>
<sequence length="348" mass="36928">MTKTPLPRIGLTLGDVAGIGPEVTARAICDAQVRATCQPIVIGHPRILNEALELIRPHVASVPPVQEIHSLKEIDTNDSPIYCFNPAGDEVLAAPRNQFNAAAGKASYDYLLAAIRGAQAGTIDGITTAPLAKASLHLAGINYPGHTEILAKECGVDEFAMMLYLPPGEQVRGINGLAVSHVTLHTSIKSVPDLLSVDSIYGKIGLTYRFMQAQGVVDPRIAVCALNPHGGEEGLFGNEESELIAPAIERAREEFGTSVTGPFPTDTMMKRAIRDGEFDGVVAMYHDQGHIAIKLVAFDTAVNVTLGLPIVRTSPSHGTAYDIAWQGTARADGMITAIQVAANLAKIN</sequence>
<dbReference type="GO" id="GO:0051287">
    <property type="term" value="F:NAD binding"/>
    <property type="evidence" value="ECO:0007669"/>
    <property type="project" value="InterPro"/>
</dbReference>
<name>A0A518CPR9_9PLAN</name>
<dbReference type="RefSeq" id="WP_144996423.1">
    <property type="nucleotide sequence ID" value="NZ_CP036281.1"/>
</dbReference>
<accession>A0A518CPR9</accession>
<evidence type="ECO:0000256" key="2">
    <source>
        <dbReference type="ARBA" id="ARBA00023002"/>
    </source>
</evidence>
<evidence type="ECO:0000313" key="4">
    <source>
        <dbReference type="EMBL" id="QDU81220.1"/>
    </source>
</evidence>
<dbReference type="EC" id="1.1.1.262" evidence="4"/>
<keyword evidence="3" id="KW-0520">NAD</keyword>
<dbReference type="Gene3D" id="3.40.718.10">
    <property type="entry name" value="Isopropylmalate Dehydrogenase"/>
    <property type="match status" value="1"/>
</dbReference>
<dbReference type="PANTHER" id="PTHR30004:SF6">
    <property type="entry name" value="D-THREONATE 4-PHOSPHATE DEHYDROGENASE"/>
    <property type="match status" value="1"/>
</dbReference>
<dbReference type="Proteomes" id="UP000317178">
    <property type="component" value="Chromosome"/>
</dbReference>
<dbReference type="OrthoDB" id="9801783at2"/>
<dbReference type="AlphaFoldDB" id="A0A518CPR9"/>
<proteinExistence type="predicted"/>
<evidence type="ECO:0000256" key="3">
    <source>
        <dbReference type="ARBA" id="ARBA00023027"/>
    </source>
</evidence>
<organism evidence="4 5">
    <name type="scientific">Polystyrenella longa</name>
    <dbReference type="NCBI Taxonomy" id="2528007"/>
    <lineage>
        <taxon>Bacteria</taxon>
        <taxon>Pseudomonadati</taxon>
        <taxon>Planctomycetota</taxon>
        <taxon>Planctomycetia</taxon>
        <taxon>Planctomycetales</taxon>
        <taxon>Planctomycetaceae</taxon>
        <taxon>Polystyrenella</taxon>
    </lineage>
</organism>
<dbReference type="InterPro" id="IPR005255">
    <property type="entry name" value="PdxA_fam"/>
</dbReference>
<evidence type="ECO:0000256" key="1">
    <source>
        <dbReference type="ARBA" id="ARBA00022723"/>
    </source>
</evidence>
<gene>
    <name evidence="4" type="primary">pdxA</name>
    <name evidence="4" type="ORF">Pla110_29590</name>
</gene>
<dbReference type="Pfam" id="PF04166">
    <property type="entry name" value="PdxA"/>
    <property type="match status" value="1"/>
</dbReference>
<keyword evidence="2 4" id="KW-0560">Oxidoreductase</keyword>
<dbReference type="NCBIfam" id="TIGR00557">
    <property type="entry name" value="pdxA"/>
    <property type="match status" value="1"/>
</dbReference>
<dbReference type="GO" id="GO:0046872">
    <property type="term" value="F:metal ion binding"/>
    <property type="evidence" value="ECO:0007669"/>
    <property type="project" value="UniProtKB-KW"/>
</dbReference>
<keyword evidence="1" id="KW-0479">Metal-binding</keyword>
<evidence type="ECO:0000313" key="5">
    <source>
        <dbReference type="Proteomes" id="UP000317178"/>
    </source>
</evidence>
<keyword evidence="5" id="KW-1185">Reference proteome</keyword>
<dbReference type="GO" id="GO:0050570">
    <property type="term" value="F:4-hydroxythreonine-4-phosphate dehydrogenase activity"/>
    <property type="evidence" value="ECO:0007669"/>
    <property type="project" value="UniProtKB-EC"/>
</dbReference>
<dbReference type="SUPFAM" id="SSF53659">
    <property type="entry name" value="Isocitrate/Isopropylmalate dehydrogenase-like"/>
    <property type="match status" value="1"/>
</dbReference>